<evidence type="ECO:0000256" key="5">
    <source>
        <dbReference type="ARBA" id="ARBA00022723"/>
    </source>
</evidence>
<dbReference type="OrthoDB" id="9783375at2"/>
<protein>
    <submittedName>
        <fullName evidence="10">Cytochrome c3</fullName>
    </submittedName>
</protein>
<evidence type="ECO:0000256" key="6">
    <source>
        <dbReference type="ARBA" id="ARBA00022982"/>
    </source>
</evidence>
<keyword evidence="4" id="KW-0349">Heme</keyword>
<evidence type="ECO:0000313" key="10">
    <source>
        <dbReference type="EMBL" id="MVX56880.1"/>
    </source>
</evidence>
<gene>
    <name evidence="10" type="ORF">E5987_06620</name>
</gene>
<organism evidence="10 11">
    <name type="scientific">Parasutterella muris</name>
    <dbReference type="NCBI Taxonomy" id="2565572"/>
    <lineage>
        <taxon>Bacteria</taxon>
        <taxon>Pseudomonadati</taxon>
        <taxon>Pseudomonadota</taxon>
        <taxon>Betaproteobacteria</taxon>
        <taxon>Burkholderiales</taxon>
        <taxon>Sutterellaceae</taxon>
        <taxon>Parasutterella</taxon>
    </lineage>
</organism>
<evidence type="ECO:0000256" key="4">
    <source>
        <dbReference type="ARBA" id="ARBA00022617"/>
    </source>
</evidence>
<evidence type="ECO:0000256" key="3">
    <source>
        <dbReference type="ARBA" id="ARBA00022448"/>
    </source>
</evidence>
<keyword evidence="5" id="KW-0479">Metal-binding</keyword>
<keyword evidence="11" id="KW-1185">Reference proteome</keyword>
<reference evidence="10 11" key="1">
    <citation type="submission" date="2019-12" db="EMBL/GenBank/DDBJ databases">
        <title>Microbes associate with the intestines of laboratory mice.</title>
        <authorList>
            <person name="Navarre W."/>
            <person name="Wong E."/>
        </authorList>
    </citation>
    <scope>NUCLEOTIDE SEQUENCE [LARGE SCALE GENOMIC DNA]</scope>
    <source>
        <strain evidence="10 11">NM82_D38</strain>
    </source>
</reference>
<keyword evidence="6" id="KW-0249">Electron transport</keyword>
<dbReference type="Gene3D" id="1.10.1130.10">
    <property type="entry name" value="Flavocytochrome C3, Chain A"/>
    <property type="match status" value="1"/>
</dbReference>
<feature type="domain" description="Tetrahaem cytochrome" evidence="9">
    <location>
        <begin position="29"/>
        <end position="105"/>
    </location>
</feature>
<evidence type="ECO:0000256" key="7">
    <source>
        <dbReference type="ARBA" id="ARBA00023004"/>
    </source>
</evidence>
<evidence type="ECO:0000256" key="1">
    <source>
        <dbReference type="ARBA" id="ARBA00001926"/>
    </source>
</evidence>
<dbReference type="InterPro" id="IPR036280">
    <property type="entry name" value="Multihaem_cyt_sf"/>
</dbReference>
<dbReference type="AlphaFoldDB" id="A0A6L6YGR4"/>
<dbReference type="Proteomes" id="UP000472580">
    <property type="component" value="Unassembled WGS sequence"/>
</dbReference>
<dbReference type="RefSeq" id="WP_160335310.1">
    <property type="nucleotide sequence ID" value="NZ_CALPCR010000017.1"/>
</dbReference>
<keyword evidence="8" id="KW-0732">Signal</keyword>
<dbReference type="GO" id="GO:0030313">
    <property type="term" value="C:cell envelope"/>
    <property type="evidence" value="ECO:0007669"/>
    <property type="project" value="UniProtKB-SubCell"/>
</dbReference>
<keyword evidence="3" id="KW-0813">Transport</keyword>
<dbReference type="SUPFAM" id="SSF48695">
    <property type="entry name" value="Multiheme cytochromes"/>
    <property type="match status" value="1"/>
</dbReference>
<accession>A0A6L6YGR4</accession>
<comment type="subcellular location">
    <subcellularLocation>
        <location evidence="2">Cell envelope</location>
    </subcellularLocation>
</comment>
<evidence type="ECO:0000256" key="8">
    <source>
        <dbReference type="SAM" id="SignalP"/>
    </source>
</evidence>
<sequence length="117" mass="12898">MKKLKFALASLLFIGLCSAVSAQPTMMKHQTKGVSCEQCHKSAAPVAAAKSKTCMQCHNYPDLAKASAEKKVALNPHDSHAGQLRCTLCHKEHQQSVVYCRQCHKNADDKRFDMTVP</sequence>
<name>A0A6L6YGR4_9BURK</name>
<dbReference type="InterPro" id="IPR012286">
    <property type="entry name" value="Tetrahaem_cytochrome"/>
</dbReference>
<evidence type="ECO:0000313" key="11">
    <source>
        <dbReference type="Proteomes" id="UP000472580"/>
    </source>
</evidence>
<dbReference type="EMBL" id="WSRP01000017">
    <property type="protein sequence ID" value="MVX56880.1"/>
    <property type="molecule type" value="Genomic_DNA"/>
</dbReference>
<feature type="signal peptide" evidence="8">
    <location>
        <begin position="1"/>
        <end position="22"/>
    </location>
</feature>
<dbReference type="Pfam" id="PF14537">
    <property type="entry name" value="Cytochrom_c3_2"/>
    <property type="match status" value="1"/>
</dbReference>
<evidence type="ECO:0000259" key="9">
    <source>
        <dbReference type="Pfam" id="PF14537"/>
    </source>
</evidence>
<proteinExistence type="predicted"/>
<comment type="cofactor">
    <cofactor evidence="1">
        <name>heme c</name>
        <dbReference type="ChEBI" id="CHEBI:61717"/>
    </cofactor>
</comment>
<dbReference type="GO" id="GO:0046872">
    <property type="term" value="F:metal ion binding"/>
    <property type="evidence" value="ECO:0007669"/>
    <property type="project" value="UniProtKB-KW"/>
</dbReference>
<evidence type="ECO:0000256" key="2">
    <source>
        <dbReference type="ARBA" id="ARBA00004196"/>
    </source>
</evidence>
<feature type="chain" id="PRO_5027095526" evidence="8">
    <location>
        <begin position="23"/>
        <end position="117"/>
    </location>
</feature>
<keyword evidence="7" id="KW-0408">Iron</keyword>
<comment type="caution">
    <text evidence="10">The sequence shown here is derived from an EMBL/GenBank/DDBJ whole genome shotgun (WGS) entry which is preliminary data.</text>
</comment>